<protein>
    <recommendedName>
        <fullName evidence="3">THD domain-containing protein</fullName>
    </recommendedName>
</protein>
<name>A0ABD0J2F7_9CAEN</name>
<dbReference type="InterPro" id="IPR006052">
    <property type="entry name" value="TNF_dom"/>
</dbReference>
<proteinExistence type="inferred from homology"/>
<evidence type="ECO:0000256" key="1">
    <source>
        <dbReference type="ARBA" id="ARBA00008670"/>
    </source>
</evidence>
<dbReference type="InterPro" id="IPR008983">
    <property type="entry name" value="Tumour_necrosis_fac-like_dom"/>
</dbReference>
<evidence type="ECO:0000259" key="3">
    <source>
        <dbReference type="PROSITE" id="PS50049"/>
    </source>
</evidence>
<evidence type="ECO:0000313" key="5">
    <source>
        <dbReference type="Proteomes" id="UP001519460"/>
    </source>
</evidence>
<dbReference type="PROSITE" id="PS50049">
    <property type="entry name" value="THD_2"/>
    <property type="match status" value="1"/>
</dbReference>
<dbReference type="SUPFAM" id="SSF49842">
    <property type="entry name" value="TNF-like"/>
    <property type="match status" value="1"/>
</dbReference>
<evidence type="ECO:0000256" key="2">
    <source>
        <dbReference type="SAM" id="SignalP"/>
    </source>
</evidence>
<dbReference type="AlphaFoldDB" id="A0ABD0J2F7"/>
<reference evidence="4 5" key="1">
    <citation type="journal article" date="2023" name="Sci. Data">
        <title>Genome assembly of the Korean intertidal mud-creeper Batillaria attramentaria.</title>
        <authorList>
            <person name="Patra A.K."/>
            <person name="Ho P.T."/>
            <person name="Jun S."/>
            <person name="Lee S.J."/>
            <person name="Kim Y."/>
            <person name="Won Y.J."/>
        </authorList>
    </citation>
    <scope>NUCLEOTIDE SEQUENCE [LARGE SCALE GENOMIC DNA]</scope>
    <source>
        <strain evidence="4">Wonlab-2016</strain>
    </source>
</reference>
<feature type="non-terminal residue" evidence="4">
    <location>
        <position position="142"/>
    </location>
</feature>
<dbReference type="Proteomes" id="UP001519460">
    <property type="component" value="Unassembled WGS sequence"/>
</dbReference>
<organism evidence="4 5">
    <name type="scientific">Batillaria attramentaria</name>
    <dbReference type="NCBI Taxonomy" id="370345"/>
    <lineage>
        <taxon>Eukaryota</taxon>
        <taxon>Metazoa</taxon>
        <taxon>Spiralia</taxon>
        <taxon>Lophotrochozoa</taxon>
        <taxon>Mollusca</taxon>
        <taxon>Gastropoda</taxon>
        <taxon>Caenogastropoda</taxon>
        <taxon>Sorbeoconcha</taxon>
        <taxon>Cerithioidea</taxon>
        <taxon>Batillariidae</taxon>
        <taxon>Batillaria</taxon>
    </lineage>
</organism>
<comment type="caution">
    <text evidence="4">The sequence shown here is derived from an EMBL/GenBank/DDBJ whole genome shotgun (WGS) entry which is preliminary data.</text>
</comment>
<comment type="similarity">
    <text evidence="1">Belongs to the tumor necrosis factor family.</text>
</comment>
<accession>A0ABD0J2F7</accession>
<keyword evidence="2" id="KW-0732">Signal</keyword>
<feature type="signal peptide" evidence="2">
    <location>
        <begin position="1"/>
        <end position="17"/>
    </location>
</feature>
<dbReference type="EMBL" id="JACVVK020000729">
    <property type="protein sequence ID" value="KAK7451344.1"/>
    <property type="molecule type" value="Genomic_DNA"/>
</dbReference>
<feature type="domain" description="THD" evidence="3">
    <location>
        <begin position="63"/>
        <end position="142"/>
    </location>
</feature>
<dbReference type="Pfam" id="PF00229">
    <property type="entry name" value="TNF"/>
    <property type="match status" value="1"/>
</dbReference>
<feature type="chain" id="PRO_5044808823" description="THD domain-containing protein" evidence="2">
    <location>
        <begin position="18"/>
        <end position="142"/>
    </location>
</feature>
<dbReference type="Gene3D" id="2.60.120.40">
    <property type="match status" value="1"/>
</dbReference>
<sequence length="142" mass="15870">MAVGILIAMVALLVVTGIPVYMKMEPWIKMVLRDIFGQGPASKRSQSAVCVHVDTGGGGSIGECAKVINQMYRDQHTRLKQDDDNGPLQWKEDIQGAPLRNFALDATSLRVEVSGYYYIYSHVTFTWKTKQHARHCLSSNNQ</sequence>
<keyword evidence="5" id="KW-1185">Reference proteome</keyword>
<gene>
    <name evidence="4" type="ORF">BaRGS_00039841</name>
</gene>
<evidence type="ECO:0000313" key="4">
    <source>
        <dbReference type="EMBL" id="KAK7451344.1"/>
    </source>
</evidence>